<protein>
    <submittedName>
        <fullName evidence="1">Uncharacterized protein</fullName>
    </submittedName>
</protein>
<sequence>MENINDIIPFAKDMLRQRPTSSMLKIYMLGRNLICLKSVLCCNKLLFSCKYTSMNHFYRNRMK</sequence>
<dbReference type="Pfam" id="PF15103">
    <property type="entry name" value="G0-G1_switch_2"/>
    <property type="match status" value="1"/>
</dbReference>
<dbReference type="AlphaFoldDB" id="A0A3Q2DPU4"/>
<reference evidence="1" key="2">
    <citation type="submission" date="2025-09" db="UniProtKB">
        <authorList>
            <consortium name="Ensembl"/>
        </authorList>
    </citation>
    <scope>IDENTIFICATION</scope>
</reference>
<name>A0A3Q2DPU4_CYPVA</name>
<dbReference type="Proteomes" id="UP000265020">
    <property type="component" value="Unassembled WGS sequence"/>
</dbReference>
<dbReference type="Ensembl" id="ENSCVAT00000011341.1">
    <property type="protein sequence ID" value="ENSCVAP00000021633.1"/>
    <property type="gene ID" value="ENSCVAG00000003790.1"/>
</dbReference>
<evidence type="ECO:0000313" key="2">
    <source>
        <dbReference type="Proteomes" id="UP000265020"/>
    </source>
</evidence>
<accession>A0A3Q2DPU4</accession>
<evidence type="ECO:0000313" key="1">
    <source>
        <dbReference type="Ensembl" id="ENSCVAP00000021633.1"/>
    </source>
</evidence>
<organism evidence="1 2">
    <name type="scientific">Cyprinodon variegatus</name>
    <name type="common">Sheepshead minnow</name>
    <dbReference type="NCBI Taxonomy" id="28743"/>
    <lineage>
        <taxon>Eukaryota</taxon>
        <taxon>Metazoa</taxon>
        <taxon>Chordata</taxon>
        <taxon>Craniata</taxon>
        <taxon>Vertebrata</taxon>
        <taxon>Euteleostomi</taxon>
        <taxon>Actinopterygii</taxon>
        <taxon>Neopterygii</taxon>
        <taxon>Teleostei</taxon>
        <taxon>Neoteleostei</taxon>
        <taxon>Acanthomorphata</taxon>
        <taxon>Ovalentaria</taxon>
        <taxon>Atherinomorphae</taxon>
        <taxon>Cyprinodontiformes</taxon>
        <taxon>Cyprinodontidae</taxon>
        <taxon>Cyprinodon</taxon>
    </lineage>
</organism>
<keyword evidence="2" id="KW-1185">Reference proteome</keyword>
<reference evidence="1" key="1">
    <citation type="submission" date="2025-08" db="UniProtKB">
        <authorList>
            <consortium name="Ensembl"/>
        </authorList>
    </citation>
    <scope>IDENTIFICATION</scope>
</reference>
<proteinExistence type="predicted"/>
<dbReference type="InterPro" id="IPR016821">
    <property type="entry name" value="G0S2"/>
</dbReference>